<proteinExistence type="predicted"/>
<organism evidence="6 7">
    <name type="scientific">Rhodocytophaga rosea</name>
    <dbReference type="NCBI Taxonomy" id="2704465"/>
    <lineage>
        <taxon>Bacteria</taxon>
        <taxon>Pseudomonadati</taxon>
        <taxon>Bacteroidota</taxon>
        <taxon>Cytophagia</taxon>
        <taxon>Cytophagales</taxon>
        <taxon>Rhodocytophagaceae</taxon>
        <taxon>Rhodocytophaga</taxon>
    </lineage>
</organism>
<name>A0A6C0GJ07_9BACT</name>
<evidence type="ECO:0000256" key="4">
    <source>
        <dbReference type="ARBA" id="ARBA00022833"/>
    </source>
</evidence>
<evidence type="ECO:0000256" key="2">
    <source>
        <dbReference type="ARBA" id="ARBA00022723"/>
    </source>
</evidence>
<dbReference type="EMBL" id="CP048222">
    <property type="protein sequence ID" value="QHT67700.1"/>
    <property type="molecule type" value="Genomic_DNA"/>
</dbReference>
<dbReference type="InterPro" id="IPR055438">
    <property type="entry name" value="AstE_AspA_cat"/>
</dbReference>
<dbReference type="RefSeq" id="WP_162443723.1">
    <property type="nucleotide sequence ID" value="NZ_CP048222.1"/>
</dbReference>
<keyword evidence="7" id="KW-1185">Reference proteome</keyword>
<gene>
    <name evidence="6" type="ORF">GXP67_14205</name>
</gene>
<dbReference type="GO" id="GO:0016788">
    <property type="term" value="F:hydrolase activity, acting on ester bonds"/>
    <property type="evidence" value="ECO:0007669"/>
    <property type="project" value="InterPro"/>
</dbReference>
<reference evidence="6 7" key="1">
    <citation type="submission" date="2020-01" db="EMBL/GenBank/DDBJ databases">
        <authorList>
            <person name="Kim M.K."/>
        </authorList>
    </citation>
    <scope>NUCLEOTIDE SEQUENCE [LARGE SCALE GENOMIC DNA]</scope>
    <source>
        <strain evidence="6 7">172606-1</strain>
    </source>
</reference>
<dbReference type="KEGG" id="rhoz:GXP67_14205"/>
<evidence type="ECO:0000256" key="3">
    <source>
        <dbReference type="ARBA" id="ARBA00022801"/>
    </source>
</evidence>
<protein>
    <submittedName>
        <fullName evidence="6">Succinylglutamate desuccinylase/aspartoacylase family protein</fullName>
    </submittedName>
</protein>
<dbReference type="Pfam" id="PF24827">
    <property type="entry name" value="AstE_AspA_cat"/>
    <property type="match status" value="1"/>
</dbReference>
<dbReference type="PANTHER" id="PTHR37326">
    <property type="entry name" value="BLL3975 PROTEIN"/>
    <property type="match status" value="1"/>
</dbReference>
<dbReference type="Gene3D" id="3.40.630.10">
    <property type="entry name" value="Zn peptidases"/>
    <property type="match status" value="1"/>
</dbReference>
<dbReference type="PIRSF" id="PIRSF039012">
    <property type="entry name" value="ASP"/>
    <property type="match status" value="1"/>
</dbReference>
<accession>A0A6C0GJ07</accession>
<evidence type="ECO:0000313" key="6">
    <source>
        <dbReference type="EMBL" id="QHT67700.1"/>
    </source>
</evidence>
<dbReference type="GO" id="GO:0016811">
    <property type="term" value="F:hydrolase activity, acting on carbon-nitrogen (but not peptide) bonds, in linear amides"/>
    <property type="evidence" value="ECO:0007669"/>
    <property type="project" value="InterPro"/>
</dbReference>
<dbReference type="SUPFAM" id="SSF53187">
    <property type="entry name" value="Zn-dependent exopeptidases"/>
    <property type="match status" value="1"/>
</dbReference>
<comment type="cofactor">
    <cofactor evidence="1">
        <name>Zn(2+)</name>
        <dbReference type="ChEBI" id="CHEBI:29105"/>
    </cofactor>
</comment>
<keyword evidence="3" id="KW-0378">Hydrolase</keyword>
<evidence type="ECO:0000259" key="5">
    <source>
        <dbReference type="Pfam" id="PF24827"/>
    </source>
</evidence>
<evidence type="ECO:0000256" key="1">
    <source>
        <dbReference type="ARBA" id="ARBA00001947"/>
    </source>
</evidence>
<dbReference type="GO" id="GO:0046872">
    <property type="term" value="F:metal ion binding"/>
    <property type="evidence" value="ECO:0007669"/>
    <property type="project" value="UniProtKB-KW"/>
</dbReference>
<feature type="domain" description="Succinylglutamate desuccinylase/Aspartoacylase catalytic" evidence="5">
    <location>
        <begin position="44"/>
        <end position="223"/>
    </location>
</feature>
<sequence length="311" mass="34480">MDKVVINGINIPREKTVQINITISQLPSHTVIDLPVFVMRGKEDGPSLLLTAGIHGDEINGIEVIRRLLVEGVLMPDKGMVIAIPLVNVYGFIYNSRNLPDGKDLNRCFPGSPNGSLANRVAYILMNEILPHVDYGIDFHTGGSRITNYPQIRCVLSQDVNRELAAAFGAPYIVNSNLIDKSFRKEAARMGKTILVYEGGESLRLDEFAINLGKDGIRRLMQYLEMKNYRQKPQVSVVLQTTTWLRAKISGIFNCFVEYGTAVRKNQPLANITDPYGNTQMIMKSPHDGYVIGLNNMPVVNAGDALIHLGV</sequence>
<keyword evidence="4" id="KW-0862">Zinc</keyword>
<dbReference type="InterPro" id="IPR053138">
    <property type="entry name" value="N-alpha-Ac-DABA_deacetylase"/>
</dbReference>
<dbReference type="CDD" id="cd06251">
    <property type="entry name" value="M14_ASTE_ASPA-like"/>
    <property type="match status" value="1"/>
</dbReference>
<dbReference type="PANTHER" id="PTHR37326:SF2">
    <property type="entry name" value="SUCCINYLGLUTAMATE DESUCCINYLASE_ASPARTOACYLASE FAMILY PROTEIN"/>
    <property type="match status" value="1"/>
</dbReference>
<dbReference type="InterPro" id="IPR043795">
    <property type="entry name" value="N-alpha-Ac-DABA-like"/>
</dbReference>
<dbReference type="AlphaFoldDB" id="A0A6C0GJ07"/>
<keyword evidence="2" id="KW-0479">Metal-binding</keyword>
<evidence type="ECO:0000313" key="7">
    <source>
        <dbReference type="Proteomes" id="UP000480178"/>
    </source>
</evidence>
<dbReference type="Proteomes" id="UP000480178">
    <property type="component" value="Chromosome"/>
</dbReference>